<dbReference type="RefSeq" id="WP_188674746.1">
    <property type="nucleotide sequence ID" value="NZ_BMJH01000002.1"/>
</dbReference>
<accession>A0A916XFM2</accession>
<keyword evidence="4" id="KW-1185">Reference proteome</keyword>
<gene>
    <name evidence="3" type="ORF">GCM10011410_23310</name>
</gene>
<dbReference type="InterPro" id="IPR006073">
    <property type="entry name" value="GTP-bd"/>
</dbReference>
<dbReference type="Pfam" id="PF01926">
    <property type="entry name" value="MMR_HSR1"/>
    <property type="match status" value="1"/>
</dbReference>
<protein>
    <submittedName>
        <fullName evidence="3">GTPase</fullName>
    </submittedName>
</protein>
<dbReference type="InterPro" id="IPR027417">
    <property type="entry name" value="P-loop_NTPase"/>
</dbReference>
<dbReference type="Proteomes" id="UP000641514">
    <property type="component" value="Unassembled WGS sequence"/>
</dbReference>
<sequence length="475" mass="51118">MTHTPQHTSDPVLNGLDRCLHALASGGGDLPQHANRIGQILWSPPRVVITGRVKAGKSTLVNALVGAPVAQTGALETTRVVSVYQDGAPARTIVAKRDGSWDERQVRPDETRPDSFGCPPEDIRYVHRILPSAALRALTLIDTPGLSAISGHGETTRAAFIEGMDQTRTASVEADAAIFCFDSTPRADEIAFLRELGFTPLNTLGVLSRADTFGEGAFGDTDPLDEAARHAQVLAQQLSSTVMTVVPVSGLLGQTAHCGQVTEHDARTLQQLAHINGFPLADLLDSDAPEPLSEGDRNRLLGNYAEYGIVYGRDHAAGGADTLASWMMHRSGVPQLSRVLHEAFRFYATLGRADRLLAEFDTLAYTHPARDHIRTVVHQARSDSALLHVWVFRALKGLLKEDPNSALVAELTALLKQPTVAQQLGLPAEAPHQQVRAIAQQRLARVQHHAIQGGSAAEDTALAVLNQVYTAISRS</sequence>
<feature type="compositionally biased region" description="Basic and acidic residues" evidence="1">
    <location>
        <begin position="99"/>
        <end position="113"/>
    </location>
</feature>
<evidence type="ECO:0000313" key="3">
    <source>
        <dbReference type="EMBL" id="GGC69824.1"/>
    </source>
</evidence>
<dbReference type="EMBL" id="BMJH01000002">
    <property type="protein sequence ID" value="GGC69824.1"/>
    <property type="molecule type" value="Genomic_DNA"/>
</dbReference>
<reference evidence="3" key="2">
    <citation type="submission" date="2020-09" db="EMBL/GenBank/DDBJ databases">
        <authorList>
            <person name="Sun Q."/>
            <person name="Zhou Y."/>
        </authorList>
    </citation>
    <scope>NUCLEOTIDE SEQUENCE</scope>
    <source>
        <strain evidence="3">CGMCC 1.15478</strain>
    </source>
</reference>
<comment type="caution">
    <text evidence="3">The sequence shown here is derived from an EMBL/GenBank/DDBJ whole genome shotgun (WGS) entry which is preliminary data.</text>
</comment>
<reference evidence="3" key="1">
    <citation type="journal article" date="2014" name="Int. J. Syst. Evol. Microbiol.">
        <title>Complete genome sequence of Corynebacterium casei LMG S-19264T (=DSM 44701T), isolated from a smear-ripened cheese.</title>
        <authorList>
            <consortium name="US DOE Joint Genome Institute (JGI-PGF)"/>
            <person name="Walter F."/>
            <person name="Albersmeier A."/>
            <person name="Kalinowski J."/>
            <person name="Ruckert C."/>
        </authorList>
    </citation>
    <scope>NUCLEOTIDE SEQUENCE</scope>
    <source>
        <strain evidence="3">CGMCC 1.15478</strain>
    </source>
</reference>
<evidence type="ECO:0000313" key="4">
    <source>
        <dbReference type="Proteomes" id="UP000641514"/>
    </source>
</evidence>
<feature type="domain" description="G" evidence="2">
    <location>
        <begin position="46"/>
        <end position="185"/>
    </location>
</feature>
<dbReference type="SUPFAM" id="SSF52540">
    <property type="entry name" value="P-loop containing nucleoside triphosphate hydrolases"/>
    <property type="match status" value="1"/>
</dbReference>
<dbReference type="InterPro" id="IPR022812">
    <property type="entry name" value="Dynamin"/>
</dbReference>
<dbReference type="PRINTS" id="PR00195">
    <property type="entry name" value="DYNAMIN"/>
</dbReference>
<proteinExistence type="predicted"/>
<dbReference type="Gene3D" id="3.40.50.300">
    <property type="entry name" value="P-loop containing nucleotide triphosphate hydrolases"/>
    <property type="match status" value="1"/>
</dbReference>
<evidence type="ECO:0000256" key="1">
    <source>
        <dbReference type="SAM" id="MobiDB-lite"/>
    </source>
</evidence>
<feature type="region of interest" description="Disordered" evidence="1">
    <location>
        <begin position="99"/>
        <end position="118"/>
    </location>
</feature>
<dbReference type="AlphaFoldDB" id="A0A916XFM2"/>
<evidence type="ECO:0000259" key="2">
    <source>
        <dbReference type="Pfam" id="PF01926"/>
    </source>
</evidence>
<organism evidence="3 4">
    <name type="scientific">Hoyosella rhizosphaerae</name>
    <dbReference type="NCBI Taxonomy" id="1755582"/>
    <lineage>
        <taxon>Bacteria</taxon>
        <taxon>Bacillati</taxon>
        <taxon>Actinomycetota</taxon>
        <taxon>Actinomycetes</taxon>
        <taxon>Mycobacteriales</taxon>
        <taxon>Hoyosellaceae</taxon>
        <taxon>Hoyosella</taxon>
    </lineage>
</organism>
<dbReference type="GO" id="GO:0005525">
    <property type="term" value="F:GTP binding"/>
    <property type="evidence" value="ECO:0007669"/>
    <property type="project" value="InterPro"/>
</dbReference>
<name>A0A916XFM2_9ACTN</name>